<feature type="transmembrane region" description="Helical" evidence="2">
    <location>
        <begin position="85"/>
        <end position="106"/>
    </location>
</feature>
<evidence type="ECO:0000256" key="1">
    <source>
        <dbReference type="SAM" id="MobiDB-lite"/>
    </source>
</evidence>
<keyword evidence="2" id="KW-0472">Membrane</keyword>
<evidence type="ECO:0000256" key="2">
    <source>
        <dbReference type="SAM" id="Phobius"/>
    </source>
</evidence>
<sequence length="158" mass="18035">MSDPYEVLGIEKSASPQEVKRAYRDKCLKHHPDLFPAFRRPAAERKFQEISQAYARLTKGHTGFNRKQSTRAYTAYKKASPVTNATLAFVIAVPLALTGVWVATTSDKMKEQSWRKNGLMYPPVNPWLREDQLATQSDHWKRDKNQSTAQATAQEPKE</sequence>
<dbReference type="Proteomes" id="UP001438707">
    <property type="component" value="Unassembled WGS sequence"/>
</dbReference>
<dbReference type="CDD" id="cd06257">
    <property type="entry name" value="DnaJ"/>
    <property type="match status" value="1"/>
</dbReference>
<protein>
    <recommendedName>
        <fullName evidence="3">J domain-containing protein</fullName>
    </recommendedName>
</protein>
<dbReference type="PANTHER" id="PTHR43948:SF10">
    <property type="entry name" value="MRJ, ISOFORM E"/>
    <property type="match status" value="1"/>
</dbReference>
<keyword evidence="2" id="KW-1133">Transmembrane helix</keyword>
<dbReference type="InterPro" id="IPR001623">
    <property type="entry name" value="DnaJ_domain"/>
</dbReference>
<accession>A0AAW1S6P2</accession>
<dbReference type="GO" id="GO:0005634">
    <property type="term" value="C:nucleus"/>
    <property type="evidence" value="ECO:0007669"/>
    <property type="project" value="TreeGrafter"/>
</dbReference>
<dbReference type="EMBL" id="JALJOS010000003">
    <property type="protein sequence ID" value="KAK9841121.1"/>
    <property type="molecule type" value="Genomic_DNA"/>
</dbReference>
<evidence type="ECO:0000313" key="5">
    <source>
        <dbReference type="Proteomes" id="UP001438707"/>
    </source>
</evidence>
<dbReference type="GO" id="GO:0051082">
    <property type="term" value="F:unfolded protein binding"/>
    <property type="evidence" value="ECO:0007669"/>
    <property type="project" value="TreeGrafter"/>
</dbReference>
<dbReference type="PRINTS" id="PR00625">
    <property type="entry name" value="JDOMAIN"/>
</dbReference>
<feature type="compositionally biased region" description="Polar residues" evidence="1">
    <location>
        <begin position="146"/>
        <end position="158"/>
    </location>
</feature>
<dbReference type="PROSITE" id="PS50076">
    <property type="entry name" value="DNAJ_2"/>
    <property type="match status" value="1"/>
</dbReference>
<keyword evidence="5" id="KW-1185">Reference proteome</keyword>
<name>A0AAW1S6P2_9CHLO</name>
<gene>
    <name evidence="4" type="ORF">WJX74_000362</name>
</gene>
<reference evidence="4 5" key="1">
    <citation type="journal article" date="2024" name="Nat. Commun.">
        <title>Phylogenomics reveals the evolutionary origins of lichenization in chlorophyte algae.</title>
        <authorList>
            <person name="Puginier C."/>
            <person name="Libourel C."/>
            <person name="Otte J."/>
            <person name="Skaloud P."/>
            <person name="Haon M."/>
            <person name="Grisel S."/>
            <person name="Petersen M."/>
            <person name="Berrin J.G."/>
            <person name="Delaux P.M."/>
            <person name="Dal Grande F."/>
            <person name="Keller J."/>
        </authorList>
    </citation>
    <scope>NUCLEOTIDE SEQUENCE [LARGE SCALE GENOMIC DNA]</scope>
    <source>
        <strain evidence="4 5">SAG 2145</strain>
    </source>
</reference>
<dbReference type="PANTHER" id="PTHR43948">
    <property type="entry name" value="DNAJ HOMOLOG SUBFAMILY B"/>
    <property type="match status" value="1"/>
</dbReference>
<dbReference type="SMART" id="SM00271">
    <property type="entry name" value="DnaJ"/>
    <property type="match status" value="1"/>
</dbReference>
<evidence type="ECO:0000259" key="3">
    <source>
        <dbReference type="PROSITE" id="PS50076"/>
    </source>
</evidence>
<dbReference type="Gene3D" id="1.10.287.110">
    <property type="entry name" value="DnaJ domain"/>
    <property type="match status" value="1"/>
</dbReference>
<feature type="region of interest" description="Disordered" evidence="1">
    <location>
        <begin position="132"/>
        <end position="158"/>
    </location>
</feature>
<evidence type="ECO:0000313" key="4">
    <source>
        <dbReference type="EMBL" id="KAK9841121.1"/>
    </source>
</evidence>
<dbReference type="GO" id="GO:0005737">
    <property type="term" value="C:cytoplasm"/>
    <property type="evidence" value="ECO:0007669"/>
    <property type="project" value="TreeGrafter"/>
</dbReference>
<dbReference type="GO" id="GO:0051087">
    <property type="term" value="F:protein-folding chaperone binding"/>
    <property type="evidence" value="ECO:0007669"/>
    <property type="project" value="TreeGrafter"/>
</dbReference>
<dbReference type="Pfam" id="PF00226">
    <property type="entry name" value="DnaJ"/>
    <property type="match status" value="1"/>
</dbReference>
<proteinExistence type="predicted"/>
<dbReference type="AlphaFoldDB" id="A0AAW1S6P2"/>
<comment type="caution">
    <text evidence="4">The sequence shown here is derived from an EMBL/GenBank/DDBJ whole genome shotgun (WGS) entry which is preliminary data.</text>
</comment>
<feature type="domain" description="J" evidence="3">
    <location>
        <begin position="3"/>
        <end position="77"/>
    </location>
</feature>
<feature type="compositionally biased region" description="Basic and acidic residues" evidence="1">
    <location>
        <begin position="132"/>
        <end position="145"/>
    </location>
</feature>
<dbReference type="InterPro" id="IPR036869">
    <property type="entry name" value="J_dom_sf"/>
</dbReference>
<dbReference type="GO" id="GO:0044183">
    <property type="term" value="F:protein folding chaperone"/>
    <property type="evidence" value="ECO:0007669"/>
    <property type="project" value="TreeGrafter"/>
</dbReference>
<organism evidence="4 5">
    <name type="scientific">Apatococcus lobatus</name>
    <dbReference type="NCBI Taxonomy" id="904363"/>
    <lineage>
        <taxon>Eukaryota</taxon>
        <taxon>Viridiplantae</taxon>
        <taxon>Chlorophyta</taxon>
        <taxon>core chlorophytes</taxon>
        <taxon>Trebouxiophyceae</taxon>
        <taxon>Chlorellales</taxon>
        <taxon>Chlorellaceae</taxon>
        <taxon>Apatococcus</taxon>
    </lineage>
</organism>
<dbReference type="SUPFAM" id="SSF46565">
    <property type="entry name" value="Chaperone J-domain"/>
    <property type="match status" value="1"/>
</dbReference>
<keyword evidence="2" id="KW-0812">Transmembrane</keyword>